<dbReference type="Gene3D" id="3.40.50.720">
    <property type="entry name" value="NAD(P)-binding Rossmann-like Domain"/>
    <property type="match status" value="1"/>
</dbReference>
<keyword evidence="6" id="KW-1185">Reference proteome</keyword>
<dbReference type="Proteomes" id="UP000650511">
    <property type="component" value="Unassembled WGS sequence"/>
</dbReference>
<gene>
    <name evidence="5" type="ORF">GCM10011354_30120</name>
</gene>
<dbReference type="GO" id="GO:0016491">
    <property type="term" value="F:oxidoreductase activity"/>
    <property type="evidence" value="ECO:0007669"/>
    <property type="project" value="UniProtKB-KW"/>
</dbReference>
<dbReference type="SUPFAM" id="SSF51735">
    <property type="entry name" value="NAD(P)-binding Rossmann-fold domains"/>
    <property type="match status" value="1"/>
</dbReference>
<evidence type="ECO:0000313" key="6">
    <source>
        <dbReference type="Proteomes" id="UP000650511"/>
    </source>
</evidence>
<dbReference type="RefSeq" id="WP_130650413.1">
    <property type="nucleotide sequence ID" value="NZ_BMHA01000012.1"/>
</dbReference>
<proteinExistence type="inferred from homology"/>
<dbReference type="Pfam" id="PF00106">
    <property type="entry name" value="adh_short"/>
    <property type="match status" value="1"/>
</dbReference>
<dbReference type="AlphaFoldDB" id="A0A8J3EVQ8"/>
<evidence type="ECO:0000256" key="3">
    <source>
        <dbReference type="RuleBase" id="RU000363"/>
    </source>
</evidence>
<reference evidence="5" key="2">
    <citation type="submission" date="2020-09" db="EMBL/GenBank/DDBJ databases">
        <authorList>
            <person name="Sun Q."/>
            <person name="Zhou Y."/>
        </authorList>
    </citation>
    <scope>NUCLEOTIDE SEQUENCE</scope>
    <source>
        <strain evidence="5">CGMCC 1.14988</strain>
    </source>
</reference>
<dbReference type="OrthoDB" id="9775296at2"/>
<name>A0A8J3EVQ8_9ACTN</name>
<dbReference type="InterPro" id="IPR036291">
    <property type="entry name" value="NAD(P)-bd_dom_sf"/>
</dbReference>
<comment type="similarity">
    <text evidence="1 3">Belongs to the short-chain dehydrogenases/reductases (SDR) family.</text>
</comment>
<dbReference type="InterPro" id="IPR002347">
    <property type="entry name" value="SDR_fam"/>
</dbReference>
<feature type="domain" description="Ketoreductase" evidence="4">
    <location>
        <begin position="6"/>
        <end position="190"/>
    </location>
</feature>
<dbReference type="SMART" id="SM00822">
    <property type="entry name" value="PKS_KR"/>
    <property type="match status" value="1"/>
</dbReference>
<dbReference type="PANTHER" id="PTHR44196:SF1">
    <property type="entry name" value="DEHYDROGENASE_REDUCTASE SDR FAMILY MEMBER 7B"/>
    <property type="match status" value="1"/>
</dbReference>
<dbReference type="PANTHER" id="PTHR44196">
    <property type="entry name" value="DEHYDROGENASE/REDUCTASE SDR FAMILY MEMBER 7B"/>
    <property type="match status" value="1"/>
</dbReference>
<comment type="caution">
    <text evidence="5">The sequence shown here is derived from an EMBL/GenBank/DDBJ whole genome shotgun (WGS) entry which is preliminary data.</text>
</comment>
<dbReference type="EMBL" id="BMHA01000012">
    <property type="protein sequence ID" value="GGI08643.1"/>
    <property type="molecule type" value="Genomic_DNA"/>
</dbReference>
<dbReference type="PRINTS" id="PR00080">
    <property type="entry name" value="SDRFAMILY"/>
</dbReference>
<dbReference type="CDD" id="cd05233">
    <property type="entry name" value="SDR_c"/>
    <property type="match status" value="1"/>
</dbReference>
<protein>
    <submittedName>
        <fullName evidence="5">Short-chain dehydrogenase</fullName>
    </submittedName>
</protein>
<evidence type="ECO:0000259" key="4">
    <source>
        <dbReference type="SMART" id="SM00822"/>
    </source>
</evidence>
<evidence type="ECO:0000256" key="2">
    <source>
        <dbReference type="ARBA" id="ARBA00023002"/>
    </source>
</evidence>
<dbReference type="GO" id="GO:0016020">
    <property type="term" value="C:membrane"/>
    <property type="evidence" value="ECO:0007669"/>
    <property type="project" value="TreeGrafter"/>
</dbReference>
<accession>A0A8J3EVQ8</accession>
<evidence type="ECO:0000256" key="1">
    <source>
        <dbReference type="ARBA" id="ARBA00006484"/>
    </source>
</evidence>
<evidence type="ECO:0000313" key="5">
    <source>
        <dbReference type="EMBL" id="GGI08643.1"/>
    </source>
</evidence>
<organism evidence="5 6">
    <name type="scientific">Egicoccus halophilus</name>
    <dbReference type="NCBI Taxonomy" id="1670830"/>
    <lineage>
        <taxon>Bacteria</taxon>
        <taxon>Bacillati</taxon>
        <taxon>Actinomycetota</taxon>
        <taxon>Nitriliruptoria</taxon>
        <taxon>Egicoccales</taxon>
        <taxon>Egicoccaceae</taxon>
        <taxon>Egicoccus</taxon>
    </lineage>
</organism>
<sequence>MKLAGKVVVVVGGGNGIGREVVLELLRRGARVAAVDLRKDALEDTVERAGAGDRLATFALDISDREAVGLLPQQVLDTFSQVDGLLNVAGIIQPFVRLAELDDAAIDRVVDVNLYGTLYLVKAFLPHLLARPVAHIGNVSSMGGFLPVPGQTVYGASKAAVKLLTEGLYAELIGTPVAVSVILPGAVRTEITTNSGVERPGAAGAEGKASRLPMTMADAAARIILDGIEEDRLHIFVGKDSRVMNLLTRLAPKRATHLIQRQMQGLLG</sequence>
<reference evidence="5" key="1">
    <citation type="journal article" date="2014" name="Int. J. Syst. Evol. Microbiol.">
        <title>Complete genome sequence of Corynebacterium casei LMG S-19264T (=DSM 44701T), isolated from a smear-ripened cheese.</title>
        <authorList>
            <consortium name="US DOE Joint Genome Institute (JGI-PGF)"/>
            <person name="Walter F."/>
            <person name="Albersmeier A."/>
            <person name="Kalinowski J."/>
            <person name="Ruckert C."/>
        </authorList>
    </citation>
    <scope>NUCLEOTIDE SEQUENCE</scope>
    <source>
        <strain evidence="5">CGMCC 1.14988</strain>
    </source>
</reference>
<dbReference type="PRINTS" id="PR00081">
    <property type="entry name" value="GDHRDH"/>
</dbReference>
<keyword evidence="2" id="KW-0560">Oxidoreductase</keyword>
<dbReference type="InterPro" id="IPR057326">
    <property type="entry name" value="KR_dom"/>
</dbReference>